<dbReference type="HOGENOM" id="CLU_164835_0_0_9"/>
<dbReference type="EMBL" id="BA000028">
    <property type="protein sequence ID" value="BAC12210.1"/>
    <property type="molecule type" value="Genomic_DNA"/>
</dbReference>
<proteinExistence type="predicted"/>
<dbReference type="AlphaFoldDB" id="Q8ETK6"/>
<organism evidence="2 3">
    <name type="scientific">Oceanobacillus iheyensis (strain DSM 14371 / CIP 107618 / JCM 11309 / KCTC 3954 / HTE831)</name>
    <dbReference type="NCBI Taxonomy" id="221109"/>
    <lineage>
        <taxon>Bacteria</taxon>
        <taxon>Bacillati</taxon>
        <taxon>Bacillota</taxon>
        <taxon>Bacilli</taxon>
        <taxon>Bacillales</taxon>
        <taxon>Bacillaceae</taxon>
        <taxon>Oceanobacillus</taxon>
    </lineage>
</organism>
<evidence type="ECO:0000256" key="1">
    <source>
        <dbReference type="SAM" id="Phobius"/>
    </source>
</evidence>
<dbReference type="Proteomes" id="UP000000822">
    <property type="component" value="Chromosome"/>
</dbReference>
<accession>Q8ETK6</accession>
<feature type="transmembrane region" description="Helical" evidence="1">
    <location>
        <begin position="89"/>
        <end position="113"/>
    </location>
</feature>
<keyword evidence="1" id="KW-0472">Membrane</keyword>
<gene>
    <name evidence="2" type="ordered locus">OB0254</name>
</gene>
<dbReference type="KEGG" id="oih:OB0254"/>
<reference evidence="2 3" key="1">
    <citation type="journal article" date="2001" name="FEMS Microbiol. Lett.">
        <title>Oceanobacillus iheyensis gen. nov., sp. nov., a deep-sea extremely halotolerant and alkaliphilic species isolated from a depth of 1050 m on the Iheya Ridge.</title>
        <authorList>
            <person name="Lu J."/>
            <person name="Nogi Y."/>
            <person name="Takami H."/>
        </authorList>
    </citation>
    <scope>NUCLEOTIDE SEQUENCE [LARGE SCALE GENOMIC DNA]</scope>
    <source>
        <strain evidence="3">DSM 14371 / CIP 107618 / JCM 11309 / KCTC 3954 / HTE831</strain>
    </source>
</reference>
<evidence type="ECO:0000313" key="2">
    <source>
        <dbReference type="EMBL" id="BAC12210.1"/>
    </source>
</evidence>
<keyword evidence="1" id="KW-0812">Transmembrane</keyword>
<protein>
    <submittedName>
        <fullName evidence="2">Uncharacterized protein</fullName>
    </submittedName>
</protein>
<keyword evidence="1" id="KW-1133">Transmembrane helix</keyword>
<feature type="transmembrane region" description="Helical" evidence="1">
    <location>
        <begin position="31"/>
        <end position="49"/>
    </location>
</feature>
<feature type="transmembrane region" description="Helical" evidence="1">
    <location>
        <begin position="7"/>
        <end position="25"/>
    </location>
</feature>
<sequence length="122" mass="14177">MLRPITGSIILCLYCFPFVYFSMYIDFTNNLLPGYLIMVVSTAILAFISKFFRNSFIIILGNILSLIFSLYFTSLLADNNHWNGYFKPLWPYQIVILVTILNLIPQLIAMKLASKLRKKILR</sequence>
<feature type="transmembrane region" description="Helical" evidence="1">
    <location>
        <begin position="56"/>
        <end position="77"/>
    </location>
</feature>
<reference evidence="2 3" key="2">
    <citation type="journal article" date="2002" name="Nucleic Acids Res.">
        <title>Genome sequence of Oceanobacillus iheyensis isolated from the Iheya Ridge and its unexpected adaptive capabilities to extreme environments.</title>
        <authorList>
            <person name="Takami H."/>
            <person name="Takaki Y."/>
            <person name="Uchiyama I."/>
        </authorList>
    </citation>
    <scope>NUCLEOTIDE SEQUENCE [LARGE SCALE GENOMIC DNA]</scope>
    <source>
        <strain evidence="3">DSM 14371 / CIP 107618 / JCM 11309 / KCTC 3954 / HTE831</strain>
    </source>
</reference>
<name>Q8ETK6_OCEIH</name>
<evidence type="ECO:0000313" key="3">
    <source>
        <dbReference type="Proteomes" id="UP000000822"/>
    </source>
</evidence>
<keyword evidence="3" id="KW-1185">Reference proteome</keyword>